<dbReference type="Gene3D" id="3.40.50.720">
    <property type="entry name" value="NAD(P)-binding Rossmann-like Domain"/>
    <property type="match status" value="1"/>
</dbReference>
<dbReference type="InterPro" id="IPR051604">
    <property type="entry name" value="Ergot_Alk_Oxidoreductase"/>
</dbReference>
<dbReference type="PANTHER" id="PTHR43162">
    <property type="match status" value="1"/>
</dbReference>
<dbReference type="InterPro" id="IPR016040">
    <property type="entry name" value="NAD(P)-bd_dom"/>
</dbReference>
<accession>A0A1C3X513</accession>
<dbReference type="PANTHER" id="PTHR43162:SF1">
    <property type="entry name" value="PRESTALK A DIFFERENTIATION PROTEIN A"/>
    <property type="match status" value="1"/>
</dbReference>
<dbReference type="AlphaFoldDB" id="A0A1C3X513"/>
<feature type="domain" description="NAD(P)-binding" evidence="1">
    <location>
        <begin position="8"/>
        <end position="188"/>
    </location>
</feature>
<protein>
    <submittedName>
        <fullName evidence="2">Uncharacterized conserved protein YbjT, contains NAD(P)-binding and DUF2867 domains</fullName>
    </submittedName>
</protein>
<name>A0A1C3X513_9HYPH</name>
<evidence type="ECO:0000259" key="1">
    <source>
        <dbReference type="Pfam" id="PF13460"/>
    </source>
</evidence>
<gene>
    <name evidence="2" type="ORF">GA0061101_12543</name>
</gene>
<reference evidence="2 3" key="1">
    <citation type="submission" date="2016-08" db="EMBL/GenBank/DDBJ databases">
        <authorList>
            <person name="Seilhamer J.J."/>
        </authorList>
    </citation>
    <scope>NUCLEOTIDE SEQUENCE [LARGE SCALE GENOMIC DNA]</scope>
    <source>
        <strain evidence="2 3">P1-7</strain>
    </source>
</reference>
<dbReference type="Pfam" id="PF13460">
    <property type="entry name" value="NAD_binding_10"/>
    <property type="match status" value="1"/>
</dbReference>
<proteinExistence type="predicted"/>
<evidence type="ECO:0000313" key="3">
    <source>
        <dbReference type="Proteomes" id="UP000199205"/>
    </source>
</evidence>
<dbReference type="InterPro" id="IPR036291">
    <property type="entry name" value="NAD(P)-bd_dom_sf"/>
</dbReference>
<dbReference type="RefSeq" id="WP_037199427.1">
    <property type="nucleotide sequence ID" value="NZ_FMAF01000025.1"/>
</dbReference>
<dbReference type="EMBL" id="FMAF01000025">
    <property type="protein sequence ID" value="SCB47362.1"/>
    <property type="molecule type" value="Genomic_DNA"/>
</dbReference>
<dbReference type="SUPFAM" id="SSF51735">
    <property type="entry name" value="NAD(P)-binding Rossmann-fold domains"/>
    <property type="match status" value="1"/>
</dbReference>
<organism evidence="2 3">
    <name type="scientific">Rhizobium lusitanum</name>
    <dbReference type="NCBI Taxonomy" id="293958"/>
    <lineage>
        <taxon>Bacteria</taxon>
        <taxon>Pseudomonadati</taxon>
        <taxon>Pseudomonadota</taxon>
        <taxon>Alphaproteobacteria</taxon>
        <taxon>Hyphomicrobiales</taxon>
        <taxon>Rhizobiaceae</taxon>
        <taxon>Rhizobium/Agrobacterium group</taxon>
        <taxon>Rhizobium</taxon>
    </lineage>
</organism>
<dbReference type="OrthoDB" id="7352262at2"/>
<sequence length="294" mass="31717">MIVITAPTGNIGSQVLANILDSAERIRVIARDPSKLSSQVLNRVEVVEGSHSDAAVVKKAFAGADRVFWLVPADPRAPSAEAAYLDFSRPACEALKTSGVKQVVGISALGRGWPKDAGHVTATLKMDDLIASTGVSYRALACASLMENFLRQAALIRDHGAFYWPTTADRKEPACATRDVAALAARLLLSRSWTGVESIPMLGPEDISFDEMMAIISDVIGKPVQYHLMAMDDLKAMMIKRGASEGMARAMVNMMTAKNEGMDHLVKRTPSSSSDTPTSFRRWSEEVLKPALVA</sequence>
<dbReference type="Proteomes" id="UP000199205">
    <property type="component" value="Unassembled WGS sequence"/>
</dbReference>
<dbReference type="Gene3D" id="3.90.25.10">
    <property type="entry name" value="UDP-galactose 4-epimerase, domain 1"/>
    <property type="match status" value="1"/>
</dbReference>
<evidence type="ECO:0000313" key="2">
    <source>
        <dbReference type="EMBL" id="SCB47362.1"/>
    </source>
</evidence>